<feature type="transmembrane region" description="Helical" evidence="3">
    <location>
        <begin position="687"/>
        <end position="710"/>
    </location>
</feature>
<dbReference type="SUPFAM" id="SSF53383">
    <property type="entry name" value="PLP-dependent transferases"/>
    <property type="match status" value="1"/>
</dbReference>
<feature type="transmembrane region" description="Helical" evidence="3">
    <location>
        <begin position="769"/>
        <end position="786"/>
    </location>
</feature>
<dbReference type="EMBL" id="CAJNJA010015389">
    <property type="protein sequence ID" value="CAE7361061.1"/>
    <property type="molecule type" value="Genomic_DNA"/>
</dbReference>
<dbReference type="InterPro" id="IPR015421">
    <property type="entry name" value="PyrdxlP-dep_Trfase_major"/>
</dbReference>
<keyword evidence="3" id="KW-0472">Membrane</keyword>
<dbReference type="PROSITE" id="PS00600">
    <property type="entry name" value="AA_TRANSFER_CLASS_3"/>
    <property type="match status" value="1"/>
</dbReference>
<dbReference type="Gene3D" id="3.40.640.10">
    <property type="entry name" value="Type I PLP-dependent aspartate aminotransferase-like (Major domain)"/>
    <property type="match status" value="1"/>
</dbReference>
<feature type="transmembrane region" description="Helical" evidence="3">
    <location>
        <begin position="183"/>
        <end position="202"/>
    </location>
</feature>
<dbReference type="PANTHER" id="PTHR43094">
    <property type="entry name" value="AMINOTRANSFERASE"/>
    <property type="match status" value="1"/>
</dbReference>
<dbReference type="PANTHER" id="PTHR43094:SF1">
    <property type="entry name" value="AMINOTRANSFERASE CLASS-III"/>
    <property type="match status" value="1"/>
</dbReference>
<reference evidence="4" key="1">
    <citation type="submission" date="2021-02" db="EMBL/GenBank/DDBJ databases">
        <authorList>
            <person name="Dougan E. K."/>
            <person name="Rhodes N."/>
            <person name="Thang M."/>
            <person name="Chan C."/>
        </authorList>
    </citation>
    <scope>NUCLEOTIDE SEQUENCE</scope>
</reference>
<feature type="transmembrane region" description="Helical" evidence="3">
    <location>
        <begin position="722"/>
        <end position="749"/>
    </location>
</feature>
<feature type="transmembrane region" description="Helical" evidence="3">
    <location>
        <begin position="209"/>
        <end position="230"/>
    </location>
</feature>
<comment type="caution">
    <text evidence="4">The sequence shown here is derived from an EMBL/GenBank/DDBJ whole genome shotgun (WGS) entry which is preliminary data.</text>
</comment>
<dbReference type="InterPro" id="IPR005814">
    <property type="entry name" value="Aminotrans_3"/>
</dbReference>
<evidence type="ECO:0000256" key="2">
    <source>
        <dbReference type="ARBA" id="ARBA00022898"/>
    </source>
</evidence>
<gene>
    <name evidence="4" type="primary">bioA</name>
    <name evidence="4" type="ORF">SNEC2469_LOCUS9528</name>
</gene>
<dbReference type="Proteomes" id="UP000601435">
    <property type="component" value="Unassembled WGS sequence"/>
</dbReference>
<protein>
    <submittedName>
        <fullName evidence="4">BioA protein</fullName>
    </submittedName>
</protein>
<dbReference type="GO" id="GO:0008483">
    <property type="term" value="F:transaminase activity"/>
    <property type="evidence" value="ECO:0007669"/>
    <property type="project" value="InterPro"/>
</dbReference>
<dbReference type="InterPro" id="IPR015424">
    <property type="entry name" value="PyrdxlP-dep_Trfase"/>
</dbReference>
<keyword evidence="3" id="KW-0812">Transmembrane</keyword>
<accession>A0A812PJP9</accession>
<dbReference type="InterPro" id="IPR049704">
    <property type="entry name" value="Aminotrans_3_PPA_site"/>
</dbReference>
<evidence type="ECO:0000256" key="3">
    <source>
        <dbReference type="SAM" id="Phobius"/>
    </source>
</evidence>
<dbReference type="GO" id="GO:0030170">
    <property type="term" value="F:pyridoxal phosphate binding"/>
    <property type="evidence" value="ECO:0007669"/>
    <property type="project" value="InterPro"/>
</dbReference>
<keyword evidence="2" id="KW-0663">Pyridoxal phosphate</keyword>
<dbReference type="AlphaFoldDB" id="A0A812PJP9"/>
<name>A0A812PJP9_9DINO</name>
<keyword evidence="3" id="KW-1133">Transmembrane helix</keyword>
<organism evidence="4 5">
    <name type="scientific">Symbiodinium necroappetens</name>
    <dbReference type="NCBI Taxonomy" id="1628268"/>
    <lineage>
        <taxon>Eukaryota</taxon>
        <taxon>Sar</taxon>
        <taxon>Alveolata</taxon>
        <taxon>Dinophyceae</taxon>
        <taxon>Suessiales</taxon>
        <taxon>Symbiodiniaceae</taxon>
        <taxon>Symbiodinium</taxon>
    </lineage>
</organism>
<sequence>MKPLLQREGVVSHNCHVREGEEVVGPQDGLPTWLVEVVVSRPTPREALDFLMKLEAEIQALVKWGQCVALLSLQSDQARTYRDSQSGCVASADNTAGLHNGSTNSKVASMHDDVSAPPALHVEAAQLPKQYPLQLGLAYLLLVGYLVRTLFVSLCLPASVGVILTGWSFSYFIQEDIFVGRDMLQELAFFLVLLTAGLEISILHLKPYFFVLALVPCTAELLAIAAYSAMDLIAKSQACLKRLAARGPVSAQSGPGIVLERHGAKLRRLHGDREEEAILIGAACSEVFTGPRLAKVLRPALDHQKTAVENMEMDKPWEPLAIHTSAGVPHALADFVERLSLHLPWPPEGDWFLNLQLEGATAVWAGVETLATLRSHNIVPAASGCGEVSKDDKCYLGVAEHSYHGAKTTALGQPALPRWNKAPRTVGQVPYPLPPADAATSQQAQKAYLDQFETFLMEHEEVGILIFEPQWGSSLLGRTWPAALLRNVISLCHALGRSVLCDEIMCGLGRHGQGESLFLSSAWELNPDGVTFGKAIASGTFPLSGVAIRGGANTLLESGQKVVQGHTYAGSSSLAYLTAAQVLREVPAWLCNVKKLGELVIEILGPLQDEKFFHLHGQGLLWGVELRGGRDLKRLKQLCVQEAVYNLGFTWAEGLNLGTVLVAVGDGLVIPKMKEFSVLHKQHPMPYLMLCWAPVEASYALTLFGVFTAVSAPATMPSLNIVLLLASTMIRIAATVVAGAALGYAAWFLIDKRREATLFGHQVFTNQPVEAFLMLLAVALCAYGLGSNTKGRPTLPLFFGCGSLFQPELMVIAVDLDLLQRSGVLGAASVLQLGQSKHLHVYDGRANSSFVRQVCSPRTAGWTATSWHFHSAQE</sequence>
<evidence type="ECO:0000313" key="5">
    <source>
        <dbReference type="Proteomes" id="UP000601435"/>
    </source>
</evidence>
<evidence type="ECO:0000256" key="1">
    <source>
        <dbReference type="ARBA" id="ARBA00008954"/>
    </source>
</evidence>
<dbReference type="Gene3D" id="3.90.1150.10">
    <property type="entry name" value="Aspartate Aminotransferase, domain 1"/>
    <property type="match status" value="1"/>
</dbReference>
<dbReference type="InterPro" id="IPR015422">
    <property type="entry name" value="PyrdxlP-dep_Trfase_small"/>
</dbReference>
<evidence type="ECO:0000313" key="4">
    <source>
        <dbReference type="EMBL" id="CAE7361061.1"/>
    </source>
</evidence>
<feature type="transmembrane region" description="Helical" evidence="3">
    <location>
        <begin position="137"/>
        <end position="163"/>
    </location>
</feature>
<dbReference type="Pfam" id="PF00202">
    <property type="entry name" value="Aminotran_3"/>
    <property type="match status" value="1"/>
</dbReference>
<dbReference type="OrthoDB" id="443948at2759"/>
<comment type="similarity">
    <text evidence="1">Belongs to the class-III pyridoxal-phosphate-dependent aminotransferase family.</text>
</comment>
<keyword evidence="5" id="KW-1185">Reference proteome</keyword>
<proteinExistence type="inferred from homology"/>